<evidence type="ECO:0000313" key="2">
    <source>
        <dbReference type="EMBL" id="KWX78248.1"/>
    </source>
</evidence>
<feature type="domain" description="Integrase catalytic" evidence="1">
    <location>
        <begin position="2"/>
        <end position="26"/>
    </location>
</feature>
<name>A0ABR5SYR1_9BACL</name>
<dbReference type="EMBL" id="LIPY01000079">
    <property type="protein sequence ID" value="KWX80209.1"/>
    <property type="molecule type" value="Genomic_DNA"/>
</dbReference>
<dbReference type="Proteomes" id="UP000070252">
    <property type="component" value="Unassembled WGS sequence"/>
</dbReference>
<proteinExistence type="predicted"/>
<protein>
    <submittedName>
        <fullName evidence="2">Mobile element protein</fullName>
    </submittedName>
</protein>
<dbReference type="Pfam" id="PF13333">
    <property type="entry name" value="rve_2"/>
    <property type="match status" value="1"/>
</dbReference>
<reference evidence="2 4" key="1">
    <citation type="submission" date="2015-08" db="EMBL/GenBank/DDBJ databases">
        <title>Genome of Paenibacillus jilunlii.</title>
        <authorList>
            <person name="Sant'Anna F.H."/>
            <person name="Ambrosini A."/>
            <person name="Souza R."/>
            <person name="Bach E."/>
            <person name="Fernandes G."/>
            <person name="Balsanelli E."/>
            <person name="Baura V.A."/>
            <person name="Pedrosa F.O."/>
            <person name="Souza E.M."/>
            <person name="Passaglia L."/>
        </authorList>
    </citation>
    <scope>NUCLEOTIDE SEQUENCE [LARGE SCALE GENOMIC DNA]</scope>
    <source>
        <strain evidence="2 4">DSM 23019</strain>
    </source>
</reference>
<dbReference type="InterPro" id="IPR001584">
    <property type="entry name" value="Integrase_cat-core"/>
</dbReference>
<sequence length="36" mass="4342">MFQYIEFFYNRKRIHGALGYVSPAQFAARFKKRKTA</sequence>
<dbReference type="RefSeq" id="WP_062519215.1">
    <property type="nucleotide sequence ID" value="NZ_LIPY01000079.1"/>
</dbReference>
<comment type="caution">
    <text evidence="2">The sequence shown here is derived from an EMBL/GenBank/DDBJ whole genome shotgun (WGS) entry which is preliminary data.</text>
</comment>
<evidence type="ECO:0000313" key="3">
    <source>
        <dbReference type="EMBL" id="KWX80209.1"/>
    </source>
</evidence>
<organism evidence="2 4">
    <name type="scientific">Paenibacillus jilunlii</name>
    <dbReference type="NCBI Taxonomy" id="682956"/>
    <lineage>
        <taxon>Bacteria</taxon>
        <taxon>Bacillati</taxon>
        <taxon>Bacillota</taxon>
        <taxon>Bacilli</taxon>
        <taxon>Bacillales</taxon>
        <taxon>Paenibacillaceae</taxon>
        <taxon>Paenibacillus</taxon>
    </lineage>
</organism>
<keyword evidence="4" id="KW-1185">Reference proteome</keyword>
<evidence type="ECO:0000259" key="1">
    <source>
        <dbReference type="Pfam" id="PF13333"/>
    </source>
</evidence>
<accession>A0ABR5SYR1</accession>
<dbReference type="EMBL" id="LIPY01000096">
    <property type="protein sequence ID" value="KWX78248.1"/>
    <property type="molecule type" value="Genomic_DNA"/>
</dbReference>
<gene>
    <name evidence="3" type="ORF">AML91_01245</name>
    <name evidence="2" type="ORF">AML91_05630</name>
</gene>
<evidence type="ECO:0000313" key="4">
    <source>
        <dbReference type="Proteomes" id="UP000070252"/>
    </source>
</evidence>